<comment type="caution">
    <text evidence="1">The sequence shown here is derived from an EMBL/GenBank/DDBJ whole genome shotgun (WGS) entry which is preliminary data.</text>
</comment>
<dbReference type="AlphaFoldDB" id="A0A1J4KN04"/>
<dbReference type="RefSeq" id="XP_068365747.1">
    <property type="nucleotide sequence ID" value="XM_068491426.1"/>
</dbReference>
<protein>
    <submittedName>
        <fullName evidence="1">Uncharacterized protein</fullName>
    </submittedName>
</protein>
<accession>A0A1J4KN04</accession>
<reference evidence="1" key="1">
    <citation type="submission" date="2016-10" db="EMBL/GenBank/DDBJ databases">
        <authorList>
            <person name="Benchimol M."/>
            <person name="Almeida L.G."/>
            <person name="Vasconcelos A.T."/>
            <person name="Perreira-Neves A."/>
            <person name="Rosa I.A."/>
            <person name="Tasca T."/>
            <person name="Bogo M.R."/>
            <person name="de Souza W."/>
        </authorList>
    </citation>
    <scope>NUCLEOTIDE SEQUENCE [LARGE SCALE GENOMIC DNA]</scope>
    <source>
        <strain evidence="1">K</strain>
    </source>
</reference>
<name>A0A1J4KN04_9EUKA</name>
<dbReference type="VEuPathDB" id="TrichDB:TRFO_03646"/>
<dbReference type="EMBL" id="MLAK01000560">
    <property type="protein sequence ID" value="OHT12611.1"/>
    <property type="molecule type" value="Genomic_DNA"/>
</dbReference>
<dbReference type="Proteomes" id="UP000179807">
    <property type="component" value="Unassembled WGS sequence"/>
</dbReference>
<dbReference type="GeneID" id="94826130"/>
<organism evidence="1 2">
    <name type="scientific">Tritrichomonas foetus</name>
    <dbReference type="NCBI Taxonomy" id="1144522"/>
    <lineage>
        <taxon>Eukaryota</taxon>
        <taxon>Metamonada</taxon>
        <taxon>Parabasalia</taxon>
        <taxon>Tritrichomonadida</taxon>
        <taxon>Tritrichomonadidae</taxon>
        <taxon>Tritrichomonas</taxon>
    </lineage>
</organism>
<evidence type="ECO:0000313" key="2">
    <source>
        <dbReference type="Proteomes" id="UP000179807"/>
    </source>
</evidence>
<sequence>MRNFVYYDGGEINIFDSDDEESYEWGLPHPSIIDDDLISKHMPKSQEYKDLQTLCQTKEKILSDFELIKQKLEQAQNLFPDQNWMIRKTEQLKLLNTKLTEEIERNKILNKITFSNEANEKAIKRLEKEILNLETKISSSLPEYAKKPDDK</sequence>
<keyword evidence="2" id="KW-1185">Reference proteome</keyword>
<evidence type="ECO:0000313" key="1">
    <source>
        <dbReference type="EMBL" id="OHT12611.1"/>
    </source>
</evidence>
<proteinExistence type="predicted"/>
<gene>
    <name evidence="1" type="ORF">TRFO_03646</name>
</gene>